<gene>
    <name evidence="5" type="ORF">SDC9_12446</name>
</gene>
<accession>A0A644TIJ6</accession>
<dbReference type="Pfam" id="PF00535">
    <property type="entry name" value="Glycos_transf_2"/>
    <property type="match status" value="1"/>
</dbReference>
<dbReference type="PANTHER" id="PTHR43179">
    <property type="entry name" value="RHAMNOSYLTRANSFERASE WBBL"/>
    <property type="match status" value="1"/>
</dbReference>
<name>A0A644TIJ6_9ZZZZ</name>
<comment type="caution">
    <text evidence="5">The sequence shown here is derived from an EMBL/GenBank/DDBJ whole genome shotgun (WGS) entry which is preliminary data.</text>
</comment>
<dbReference type="PANTHER" id="PTHR43179:SF12">
    <property type="entry name" value="GALACTOFURANOSYLTRANSFERASE GLFT2"/>
    <property type="match status" value="1"/>
</dbReference>
<reference evidence="5" key="1">
    <citation type="submission" date="2019-08" db="EMBL/GenBank/DDBJ databases">
        <authorList>
            <person name="Kucharzyk K."/>
            <person name="Murdoch R.W."/>
            <person name="Higgins S."/>
            <person name="Loffler F."/>
        </authorList>
    </citation>
    <scope>NUCLEOTIDE SEQUENCE</scope>
</reference>
<feature type="domain" description="Glycosyltransferase 2-like" evidence="4">
    <location>
        <begin position="7"/>
        <end position="181"/>
    </location>
</feature>
<keyword evidence="3" id="KW-0808">Transferase</keyword>
<protein>
    <recommendedName>
        <fullName evidence="4">Glycosyltransferase 2-like domain-containing protein</fullName>
    </recommendedName>
</protein>
<evidence type="ECO:0000313" key="5">
    <source>
        <dbReference type="EMBL" id="MPL66758.1"/>
    </source>
</evidence>
<dbReference type="Gene3D" id="3.90.550.10">
    <property type="entry name" value="Spore Coat Polysaccharide Biosynthesis Protein SpsA, Chain A"/>
    <property type="match status" value="1"/>
</dbReference>
<dbReference type="SUPFAM" id="SSF53448">
    <property type="entry name" value="Nucleotide-diphospho-sugar transferases"/>
    <property type="match status" value="1"/>
</dbReference>
<evidence type="ECO:0000256" key="2">
    <source>
        <dbReference type="ARBA" id="ARBA00022676"/>
    </source>
</evidence>
<dbReference type="EMBL" id="VSSQ01000033">
    <property type="protein sequence ID" value="MPL66758.1"/>
    <property type="molecule type" value="Genomic_DNA"/>
</dbReference>
<comment type="similarity">
    <text evidence="1">Belongs to the glycosyltransferase 2 family.</text>
</comment>
<organism evidence="5">
    <name type="scientific">bioreactor metagenome</name>
    <dbReference type="NCBI Taxonomy" id="1076179"/>
    <lineage>
        <taxon>unclassified sequences</taxon>
        <taxon>metagenomes</taxon>
        <taxon>ecological metagenomes</taxon>
    </lineage>
</organism>
<evidence type="ECO:0000259" key="4">
    <source>
        <dbReference type="Pfam" id="PF00535"/>
    </source>
</evidence>
<proteinExistence type="inferred from homology"/>
<dbReference type="InterPro" id="IPR029044">
    <property type="entry name" value="Nucleotide-diphossugar_trans"/>
</dbReference>
<keyword evidence="2" id="KW-0328">Glycosyltransferase</keyword>
<evidence type="ECO:0000256" key="3">
    <source>
        <dbReference type="ARBA" id="ARBA00022679"/>
    </source>
</evidence>
<dbReference type="AlphaFoldDB" id="A0A644TIJ6"/>
<sequence length="300" mass="35151">MNDIIISFITVNYNGLGDTIELITSIKNTIKSISYEIIVVDNGSRKDELTPLKDLFDDVHFIKSEKNLGFAGGNNLGVDIARGKYVFFINNDTYILEDNIKYLIDRLENSEKIGGVSPKILFHEPFNTIQFAGFTPFSKYTIRNSIIGYSKPDNEEYNTAEKTPYIHGAAMIIKKEVIEKVGKMPEIYFLYYEEMDWCEMIKRAGYELWYEPKFIVYHKESRSTGKDSSRKIYYHTRNRLLFTWRNIEYKRRNISILYQLFIANPIHILKYFFRGKFKFSKAIINGALDFITIKNKTSQQ</sequence>
<dbReference type="InterPro" id="IPR001173">
    <property type="entry name" value="Glyco_trans_2-like"/>
</dbReference>
<evidence type="ECO:0000256" key="1">
    <source>
        <dbReference type="ARBA" id="ARBA00006739"/>
    </source>
</evidence>
<dbReference type="CDD" id="cd04186">
    <property type="entry name" value="GT_2_like_c"/>
    <property type="match status" value="1"/>
</dbReference>
<dbReference type="GO" id="GO:0016757">
    <property type="term" value="F:glycosyltransferase activity"/>
    <property type="evidence" value="ECO:0007669"/>
    <property type="project" value="UniProtKB-KW"/>
</dbReference>